<name>A0A5B7JYN6_PORTR</name>
<evidence type="ECO:0000313" key="2">
    <source>
        <dbReference type="Proteomes" id="UP000324222"/>
    </source>
</evidence>
<evidence type="ECO:0000313" key="1">
    <source>
        <dbReference type="EMBL" id="MPC99406.1"/>
    </source>
</evidence>
<accession>A0A5B7JYN6</accession>
<proteinExistence type="predicted"/>
<dbReference type="Proteomes" id="UP000324222">
    <property type="component" value="Unassembled WGS sequence"/>
</dbReference>
<protein>
    <submittedName>
        <fullName evidence="1">Uncharacterized protein</fullName>
    </submittedName>
</protein>
<comment type="caution">
    <text evidence="1">The sequence shown here is derived from an EMBL/GenBank/DDBJ whole genome shotgun (WGS) entry which is preliminary data.</text>
</comment>
<gene>
    <name evidence="1" type="ORF">E2C01_094819</name>
</gene>
<reference evidence="1 2" key="1">
    <citation type="submission" date="2019-05" db="EMBL/GenBank/DDBJ databases">
        <title>Another draft genome of Portunus trituberculatus and its Hox gene families provides insights of decapod evolution.</title>
        <authorList>
            <person name="Jeong J.-H."/>
            <person name="Song I."/>
            <person name="Kim S."/>
            <person name="Choi T."/>
            <person name="Kim D."/>
            <person name="Ryu S."/>
            <person name="Kim W."/>
        </authorList>
    </citation>
    <scope>NUCLEOTIDE SEQUENCE [LARGE SCALE GENOMIC DNA]</scope>
    <source>
        <tissue evidence="1">Muscle</tissue>
    </source>
</reference>
<dbReference type="EMBL" id="VSRR010118223">
    <property type="protein sequence ID" value="MPC99406.1"/>
    <property type="molecule type" value="Genomic_DNA"/>
</dbReference>
<dbReference type="AlphaFoldDB" id="A0A5B7JYN6"/>
<sequence>MHFSRFFPLPHAIATFPLPPISLPTHPANINIKVQLNSNGVRGGAVGGIMVGALLQTSSDQHLGPCLWGARPVHLNHTEGQLINQSVVCVWRVESLRLLPPSVCRLGGGGEAKKPRPEFGRWRHMSRATRTEQV</sequence>
<keyword evidence="2" id="KW-1185">Reference proteome</keyword>
<organism evidence="1 2">
    <name type="scientific">Portunus trituberculatus</name>
    <name type="common">Swimming crab</name>
    <name type="synonym">Neptunus trituberculatus</name>
    <dbReference type="NCBI Taxonomy" id="210409"/>
    <lineage>
        <taxon>Eukaryota</taxon>
        <taxon>Metazoa</taxon>
        <taxon>Ecdysozoa</taxon>
        <taxon>Arthropoda</taxon>
        <taxon>Crustacea</taxon>
        <taxon>Multicrustacea</taxon>
        <taxon>Malacostraca</taxon>
        <taxon>Eumalacostraca</taxon>
        <taxon>Eucarida</taxon>
        <taxon>Decapoda</taxon>
        <taxon>Pleocyemata</taxon>
        <taxon>Brachyura</taxon>
        <taxon>Eubrachyura</taxon>
        <taxon>Portunoidea</taxon>
        <taxon>Portunidae</taxon>
        <taxon>Portuninae</taxon>
        <taxon>Portunus</taxon>
    </lineage>
</organism>